<dbReference type="Proteomes" id="UP001381693">
    <property type="component" value="Unassembled WGS sequence"/>
</dbReference>
<organism evidence="1 2">
    <name type="scientific">Halocaridina rubra</name>
    <name type="common">Hawaiian red shrimp</name>
    <dbReference type="NCBI Taxonomy" id="373956"/>
    <lineage>
        <taxon>Eukaryota</taxon>
        <taxon>Metazoa</taxon>
        <taxon>Ecdysozoa</taxon>
        <taxon>Arthropoda</taxon>
        <taxon>Crustacea</taxon>
        <taxon>Multicrustacea</taxon>
        <taxon>Malacostraca</taxon>
        <taxon>Eumalacostraca</taxon>
        <taxon>Eucarida</taxon>
        <taxon>Decapoda</taxon>
        <taxon>Pleocyemata</taxon>
        <taxon>Caridea</taxon>
        <taxon>Atyoidea</taxon>
        <taxon>Atyidae</taxon>
        <taxon>Halocaridina</taxon>
    </lineage>
</organism>
<reference evidence="1 2" key="1">
    <citation type="submission" date="2023-11" db="EMBL/GenBank/DDBJ databases">
        <title>Halocaridina rubra genome assembly.</title>
        <authorList>
            <person name="Smith C."/>
        </authorList>
    </citation>
    <scope>NUCLEOTIDE SEQUENCE [LARGE SCALE GENOMIC DNA]</scope>
    <source>
        <strain evidence="1">EP-1</strain>
        <tissue evidence="1">Whole</tissue>
    </source>
</reference>
<proteinExistence type="predicted"/>
<name>A0AAN8WAN1_HALRR</name>
<dbReference type="AlphaFoldDB" id="A0AAN8WAN1"/>
<keyword evidence="2" id="KW-1185">Reference proteome</keyword>
<evidence type="ECO:0000313" key="1">
    <source>
        <dbReference type="EMBL" id="KAK7022827.1"/>
    </source>
</evidence>
<comment type="caution">
    <text evidence="1">The sequence shown here is derived from an EMBL/GenBank/DDBJ whole genome shotgun (WGS) entry which is preliminary data.</text>
</comment>
<gene>
    <name evidence="1" type="ORF">SK128_008535</name>
</gene>
<dbReference type="EMBL" id="JAXCGZ010022837">
    <property type="protein sequence ID" value="KAK7022827.1"/>
    <property type="molecule type" value="Genomic_DNA"/>
</dbReference>
<accession>A0AAN8WAN1</accession>
<feature type="non-terminal residue" evidence="1">
    <location>
        <position position="115"/>
    </location>
</feature>
<sequence>MYLHSEYWGKRSNSCFLISNIQICLREGGSITIGLCVASNGLQTPDDTGPNLKKYSLVNQNPDIRCRIYTLFPYAEGELAPVNSFSYYHFLLVHYFSTRTPPRKSKLRLPKDDCT</sequence>
<evidence type="ECO:0000313" key="2">
    <source>
        <dbReference type="Proteomes" id="UP001381693"/>
    </source>
</evidence>
<protein>
    <submittedName>
        <fullName evidence="1">Uncharacterized protein</fullName>
    </submittedName>
</protein>